<dbReference type="InterPro" id="IPR038729">
    <property type="entry name" value="Rad50/SbcC_AAA"/>
</dbReference>
<dbReference type="AlphaFoldDB" id="A0A9X6Z793"/>
<dbReference type="GO" id="GO:0006302">
    <property type="term" value="P:double-strand break repair"/>
    <property type="evidence" value="ECO:0007669"/>
    <property type="project" value="InterPro"/>
</dbReference>
<evidence type="ECO:0000313" key="4">
    <source>
        <dbReference type="Proteomes" id="UP000219743"/>
    </source>
</evidence>
<dbReference type="RefSeq" id="WP_098275475.1">
    <property type="nucleotide sequence ID" value="NZ_NTRC01000021.1"/>
</dbReference>
<protein>
    <recommendedName>
        <fullName evidence="2">Rad50/SbcC-type AAA domain-containing protein</fullName>
    </recommendedName>
</protein>
<evidence type="ECO:0000313" key="3">
    <source>
        <dbReference type="EMBL" id="PFD18217.1"/>
    </source>
</evidence>
<keyword evidence="1" id="KW-0175">Coiled coil</keyword>
<evidence type="ECO:0000259" key="2">
    <source>
        <dbReference type="Pfam" id="PF13476"/>
    </source>
</evidence>
<accession>A0A9X6Z793</accession>
<dbReference type="InterPro" id="IPR022205">
    <property type="entry name" value="DUF3732"/>
</dbReference>
<dbReference type="SUPFAM" id="SSF52540">
    <property type="entry name" value="P-loop containing nucleoside triphosphate hydrolases"/>
    <property type="match status" value="1"/>
</dbReference>
<dbReference type="Gene3D" id="3.40.50.300">
    <property type="entry name" value="P-loop containing nucleotide triphosphate hydrolases"/>
    <property type="match status" value="1"/>
</dbReference>
<dbReference type="InterPro" id="IPR027417">
    <property type="entry name" value="P-loop_NTPase"/>
</dbReference>
<organism evidence="3 4">
    <name type="scientific">Bacillus cereus</name>
    <dbReference type="NCBI Taxonomy" id="1396"/>
    <lineage>
        <taxon>Bacteria</taxon>
        <taxon>Bacillati</taxon>
        <taxon>Bacillota</taxon>
        <taxon>Bacilli</taxon>
        <taxon>Bacillales</taxon>
        <taxon>Bacillaceae</taxon>
        <taxon>Bacillus</taxon>
        <taxon>Bacillus cereus group</taxon>
    </lineage>
</organism>
<dbReference type="Proteomes" id="UP000219743">
    <property type="component" value="Unassembled WGS sequence"/>
</dbReference>
<feature type="coiled-coil region" evidence="1">
    <location>
        <begin position="196"/>
        <end position="230"/>
    </location>
</feature>
<comment type="caution">
    <text evidence="3">The sequence shown here is derived from an EMBL/GenBank/DDBJ whole genome shotgun (WGS) entry which is preliminary data.</text>
</comment>
<evidence type="ECO:0000256" key="1">
    <source>
        <dbReference type="SAM" id="Coils"/>
    </source>
</evidence>
<dbReference type="Pfam" id="PF13476">
    <property type="entry name" value="AAA_23"/>
    <property type="match status" value="1"/>
</dbReference>
<gene>
    <name evidence="3" type="ORF">CN263_23500</name>
</gene>
<dbReference type="EMBL" id="NTRC01000021">
    <property type="protein sequence ID" value="PFD18217.1"/>
    <property type="molecule type" value="Genomic_DNA"/>
</dbReference>
<reference evidence="3 4" key="1">
    <citation type="submission" date="2017-09" db="EMBL/GenBank/DDBJ databases">
        <title>Large-scale bioinformatics analysis of Bacillus genomes uncovers conserved roles of natural products in bacterial physiology.</title>
        <authorList>
            <consortium name="Agbiome Team Llc"/>
            <person name="Bleich R.M."/>
            <person name="Kirk G.J."/>
            <person name="Santa Maria K.C."/>
            <person name="Allen S.E."/>
            <person name="Farag S."/>
            <person name="Shank E.A."/>
            <person name="Bowers A."/>
        </authorList>
    </citation>
    <scope>NUCLEOTIDE SEQUENCE [LARGE SCALE GENOMIC DNA]</scope>
    <source>
        <strain evidence="3 4">AFS024404</strain>
    </source>
</reference>
<feature type="coiled-coil region" evidence="1">
    <location>
        <begin position="358"/>
        <end position="385"/>
    </location>
</feature>
<dbReference type="Pfam" id="PF12532">
    <property type="entry name" value="DUF3732"/>
    <property type="match status" value="1"/>
</dbReference>
<name>A0A9X6Z793_BACCE</name>
<proteinExistence type="predicted"/>
<sequence length="623" mass="72932">MRFIIHKMILWLENDTCREVEFHENKVNVITGDSGTGKTAILDIIDYCFFASKTEIPHEKINENVKWYGLNFSINNKTFTIARSKFRSSKSLSKEYYFSAIGNIPDPPTSNISEKDCKSILEQEFSIDKNIVIPYGGKKLSAGSKISLRYFLMFNTQSEDIITNKHVFFDKQNDEKYREALERIFDIATGIDTVENILIREKIRDIEKEINRLEKKQLSYEDSASLYEENKAELIRKAKEYNLIDDSIMDLNICLQQLKEVVFNYREFASSEPDNISTLKSQQNALLRKIKAYKTFDKQYKKYKEVENNNLHSLKPITYIKDNFYEVIQTPDMKGLLLDFEKELYRIKNTLNKKYPLNLNIRAEVKKLEEELQSVEALLDLAPTEKNTFKNDIEKYIFIGELKHTLSIYEDKKVSIDQDYETQIITKRELLAELIDSLDENTDKDAAIKLLEELIDRYLEQSKEALGIYSGYKALFDDKNKKLNLRKPKTANPSTVGSSSNHLFLHICLFLGLHELILKQNSPFVPQFLILDQPSRPYYGEDTKLKETKLKTWEEVNLGDKKKITIAMKLLNDFILYVNKEFKKNFQIIILEHIPKSIWEEAQLEQFHLVEEFKEGENALINI</sequence>
<dbReference type="GO" id="GO:0016887">
    <property type="term" value="F:ATP hydrolysis activity"/>
    <property type="evidence" value="ECO:0007669"/>
    <property type="project" value="InterPro"/>
</dbReference>
<feature type="domain" description="Rad50/SbcC-type AAA" evidence="2">
    <location>
        <begin position="18"/>
        <end position="216"/>
    </location>
</feature>